<dbReference type="Proteomes" id="UP001165279">
    <property type="component" value="Unassembled WGS sequence"/>
</dbReference>
<reference evidence="7" key="1">
    <citation type="submission" date="2022-02" db="EMBL/GenBank/DDBJ databases">
        <title>The genome sequence of Ruegeria sp. 1NDH52C.</title>
        <authorList>
            <person name="Du J."/>
        </authorList>
    </citation>
    <scope>NUCLEOTIDE SEQUENCE</scope>
    <source>
        <strain evidence="7">1NDH52C</strain>
    </source>
</reference>
<feature type="domain" description="Aminomethyltransferase C-terminal" evidence="5">
    <location>
        <begin position="715"/>
        <end position="794"/>
    </location>
</feature>
<dbReference type="PANTHER" id="PTHR43757:SF2">
    <property type="entry name" value="AMINOMETHYLTRANSFERASE, MITOCHONDRIAL"/>
    <property type="match status" value="1"/>
</dbReference>
<dbReference type="Gene3D" id="3.50.50.60">
    <property type="entry name" value="FAD/NAD(P)-binding domain"/>
    <property type="match status" value="1"/>
</dbReference>
<dbReference type="Pfam" id="PF08669">
    <property type="entry name" value="GCV_T_C"/>
    <property type="match status" value="1"/>
</dbReference>
<dbReference type="SUPFAM" id="SSF51905">
    <property type="entry name" value="FAD/NAD(P)-binding domain"/>
    <property type="match status" value="1"/>
</dbReference>
<dbReference type="SUPFAM" id="SSF54373">
    <property type="entry name" value="FAD-linked reductases, C-terminal domain"/>
    <property type="match status" value="1"/>
</dbReference>
<evidence type="ECO:0000259" key="6">
    <source>
        <dbReference type="Pfam" id="PF16350"/>
    </source>
</evidence>
<dbReference type="PROSITE" id="PS51257">
    <property type="entry name" value="PROKAR_LIPOPROTEIN"/>
    <property type="match status" value="1"/>
</dbReference>
<comment type="similarity">
    <text evidence="1">Belongs to the GcvT family.</text>
</comment>
<dbReference type="Gene3D" id="3.30.1360.120">
    <property type="entry name" value="Probable tRNA modification gtpase trme, domain 1"/>
    <property type="match status" value="1"/>
</dbReference>
<name>A0ABS9NSK4_9RHOB</name>
<dbReference type="InterPro" id="IPR006076">
    <property type="entry name" value="FAD-dep_OxRdtase"/>
</dbReference>
<feature type="domain" description="FAD dependent oxidoreductase central" evidence="6">
    <location>
        <begin position="367"/>
        <end position="420"/>
    </location>
</feature>
<dbReference type="Pfam" id="PF16350">
    <property type="entry name" value="FAO_M"/>
    <property type="match status" value="1"/>
</dbReference>
<dbReference type="Pfam" id="PF01266">
    <property type="entry name" value="DAO"/>
    <property type="match status" value="1"/>
</dbReference>
<dbReference type="InterPro" id="IPR029043">
    <property type="entry name" value="GcvT/YgfZ_C"/>
</dbReference>
<dbReference type="InterPro" id="IPR036188">
    <property type="entry name" value="FAD/NAD-bd_sf"/>
</dbReference>
<evidence type="ECO:0000256" key="2">
    <source>
        <dbReference type="ARBA" id="ARBA00023002"/>
    </source>
</evidence>
<evidence type="ECO:0000313" key="8">
    <source>
        <dbReference type="Proteomes" id="UP001165279"/>
    </source>
</evidence>
<evidence type="ECO:0000259" key="5">
    <source>
        <dbReference type="Pfam" id="PF08669"/>
    </source>
</evidence>
<feature type="domain" description="GCVT N-terminal" evidence="4">
    <location>
        <begin position="423"/>
        <end position="695"/>
    </location>
</feature>
<dbReference type="PANTHER" id="PTHR43757">
    <property type="entry name" value="AMINOMETHYLTRANSFERASE"/>
    <property type="match status" value="1"/>
</dbReference>
<proteinExistence type="inferred from homology"/>
<comment type="caution">
    <text evidence="7">The sequence shown here is derived from an EMBL/GenBank/DDBJ whole genome shotgun (WGS) entry which is preliminary data.</text>
</comment>
<dbReference type="InterPro" id="IPR006222">
    <property type="entry name" value="GCVT_N"/>
</dbReference>
<evidence type="ECO:0000256" key="1">
    <source>
        <dbReference type="ARBA" id="ARBA00008609"/>
    </source>
</evidence>
<dbReference type="Gene3D" id="3.30.9.10">
    <property type="entry name" value="D-Amino Acid Oxidase, subunit A, domain 2"/>
    <property type="match status" value="1"/>
</dbReference>
<protein>
    <submittedName>
        <fullName evidence="7">FAD-dependent oxidoreductase</fullName>
    </submittedName>
</protein>
<dbReference type="Gene3D" id="3.30.70.1400">
    <property type="entry name" value="Aminomethyltransferase beta-barrel domains"/>
    <property type="match status" value="1"/>
</dbReference>
<dbReference type="InterPro" id="IPR013977">
    <property type="entry name" value="GcvT_C"/>
</dbReference>
<accession>A0ABS9NSK4</accession>
<evidence type="ECO:0000259" key="3">
    <source>
        <dbReference type="Pfam" id="PF01266"/>
    </source>
</evidence>
<feature type="domain" description="FAD dependent oxidoreductase" evidence="3">
    <location>
        <begin position="6"/>
        <end position="364"/>
    </location>
</feature>
<keyword evidence="8" id="KW-1185">Reference proteome</keyword>
<dbReference type="InterPro" id="IPR028896">
    <property type="entry name" value="GcvT/YgfZ/DmdA"/>
</dbReference>
<dbReference type="Pfam" id="PF01571">
    <property type="entry name" value="GCV_T"/>
    <property type="match status" value="1"/>
</dbReference>
<gene>
    <name evidence="7" type="ORF">MB818_00755</name>
</gene>
<dbReference type="InterPro" id="IPR027266">
    <property type="entry name" value="TrmE/GcvT-like"/>
</dbReference>
<organism evidence="7 8">
    <name type="scientific">Ruegeria alba</name>
    <dbReference type="NCBI Taxonomy" id="2916756"/>
    <lineage>
        <taxon>Bacteria</taxon>
        <taxon>Pseudomonadati</taxon>
        <taxon>Pseudomonadota</taxon>
        <taxon>Alphaproteobacteria</taxon>
        <taxon>Rhodobacterales</taxon>
        <taxon>Roseobacteraceae</taxon>
        <taxon>Ruegeria</taxon>
    </lineage>
</organism>
<keyword evidence="2" id="KW-0560">Oxidoreductase</keyword>
<dbReference type="EMBL" id="JAKOEM010000001">
    <property type="protein sequence ID" value="MCG6556712.1"/>
    <property type="molecule type" value="Genomic_DNA"/>
</dbReference>
<dbReference type="SUPFAM" id="SSF103025">
    <property type="entry name" value="Folate-binding domain"/>
    <property type="match status" value="1"/>
</dbReference>
<dbReference type="Gene3D" id="2.40.30.110">
    <property type="entry name" value="Aminomethyltransferase beta-barrel domains"/>
    <property type="match status" value="1"/>
</dbReference>
<dbReference type="InterPro" id="IPR032503">
    <property type="entry name" value="FAO_M"/>
</dbReference>
<dbReference type="RefSeq" id="WP_234136435.1">
    <property type="nucleotide sequence ID" value="NZ_JAKOEM010000001.1"/>
</dbReference>
<sequence length="802" mass="88588">MKTTTRVAVIGGGVVGCSVLYHLTKLGWSDVMLIERSELTSGSTWHAAGGFHTLNGDTNMAALQGYTIRLYKELEEITGMSCGLHHVGGITLADNRDRFDMLLAERAKHRFMGLETEIVGPEEIAKIAPITNLDGIIGALYDPLDGHLDPSGTTHAYAKAARMGGATIETHCMVRETNQRPDGTWDVVTDKGTIHAEHVVNAGGLWAREVGAMAGVYFPLHPMEHQYIVTDDIPEIYERGSEHPHVMDPAGESYLRQEGRGLCIGFYEQPCKPWAVDGTPWTFGHELLPDDFDKIEESIEFAYKRFPVLASAGVKSVIHGPFTFAPDGNPLVGPVPGMRNYWSACGVMAGFSQGGGVGLTLAQWMIEGEPERDVTALDVARFGRWISPGYTRPKVIENYQKRFSVSYPNEELPAARPNRTTPMYDIFSDMGAVWGQQFGLEVANYYAQGDEPTYETPSFRRSDAFAATGREVRGVRQGVGINEVHNFGKYMVTGPRARAWLDRIMAGRIPAPGRLSLTPMLSAKGKLIGDFTVSCLSETEFQLTASYGSQDYHMRWFQQHQEDSVTIENISDKRNGFQIAGPKARAVLAACTRDDVDSLRFMDVRRMVVGMTDCIVQRVSYTGDLGYEIYCDPMAQRQLWWTLWQAGQDHGMIPFGMRAMMSLRLDKFFGSWLREFSPDYTAAETGLDRFIAFKKEADFIGRAAAEAERAAGPARRLCAFEVDADGADVNAYEPIWLEGAVVGFCTSGGYSHHAGKSVALGFLPVERIADGLEVEIEILGQMRPARVISQPLFDADGARMRG</sequence>
<evidence type="ECO:0000313" key="7">
    <source>
        <dbReference type="EMBL" id="MCG6556712.1"/>
    </source>
</evidence>
<evidence type="ECO:0000259" key="4">
    <source>
        <dbReference type="Pfam" id="PF01571"/>
    </source>
</evidence>
<dbReference type="SUPFAM" id="SSF101790">
    <property type="entry name" value="Aminomethyltransferase beta-barrel domain"/>
    <property type="match status" value="1"/>
</dbReference>